<organism evidence="2">
    <name type="scientific">Noctiluca scintillans</name>
    <name type="common">Sea sparkle</name>
    <name type="synonym">Red tide dinoflagellate</name>
    <dbReference type="NCBI Taxonomy" id="2966"/>
    <lineage>
        <taxon>Eukaryota</taxon>
        <taxon>Sar</taxon>
        <taxon>Alveolata</taxon>
        <taxon>Dinophyceae</taxon>
        <taxon>Noctilucales</taxon>
        <taxon>Noctilucaceae</taxon>
        <taxon>Noctiluca</taxon>
    </lineage>
</organism>
<reference evidence="2" key="1">
    <citation type="submission" date="2021-01" db="EMBL/GenBank/DDBJ databases">
        <authorList>
            <person name="Corre E."/>
            <person name="Pelletier E."/>
            <person name="Niang G."/>
            <person name="Scheremetjew M."/>
            <person name="Finn R."/>
            <person name="Kale V."/>
            <person name="Holt S."/>
            <person name="Cochrane G."/>
            <person name="Meng A."/>
            <person name="Brown T."/>
            <person name="Cohen L."/>
        </authorList>
    </citation>
    <scope>NUCLEOTIDE SEQUENCE</scope>
</reference>
<dbReference type="AlphaFoldDB" id="A0A7S0ZZE5"/>
<evidence type="ECO:0000313" key="2">
    <source>
        <dbReference type="EMBL" id="CAD8837098.1"/>
    </source>
</evidence>
<evidence type="ECO:0000256" key="1">
    <source>
        <dbReference type="SAM" id="MobiDB-lite"/>
    </source>
</evidence>
<proteinExistence type="predicted"/>
<feature type="compositionally biased region" description="Polar residues" evidence="1">
    <location>
        <begin position="51"/>
        <end position="67"/>
    </location>
</feature>
<accession>A0A7S0ZZE5</accession>
<feature type="region of interest" description="Disordered" evidence="1">
    <location>
        <begin position="1"/>
        <end position="67"/>
    </location>
</feature>
<dbReference type="EMBL" id="HBFQ01016485">
    <property type="protein sequence ID" value="CAD8837098.1"/>
    <property type="molecule type" value="Transcribed_RNA"/>
</dbReference>
<name>A0A7S0ZZE5_NOCSC</name>
<gene>
    <name evidence="2" type="ORF">NSCI0253_LOCUS11446</name>
</gene>
<sequence length="143" mass="15049">MSASASRRREAALFARGSVDTPARHQSLPFDEKVTNVTHSRHEDAARHGSTDSATRGQDATLTTGSSQCEVLLGDPEAGIRTKVFRMGAPLLRSTIPVSLGRRSAAAEGPCGVSLETDDVETVLSISDGEEVGSLAVTLDFPI</sequence>
<feature type="compositionally biased region" description="Basic and acidic residues" evidence="1">
    <location>
        <begin position="30"/>
        <end position="50"/>
    </location>
</feature>
<protein>
    <submittedName>
        <fullName evidence="2">Uncharacterized protein</fullName>
    </submittedName>
</protein>